<evidence type="ECO:0000259" key="7">
    <source>
        <dbReference type="Pfam" id="PF13354"/>
    </source>
</evidence>
<accession>A0A1B8P6S8</accession>
<dbReference type="EC" id="3.5.2.6" evidence="3 6"/>
<dbReference type="SUPFAM" id="SSF56601">
    <property type="entry name" value="beta-lactamase/transpeptidase-like"/>
    <property type="match status" value="1"/>
</dbReference>
<evidence type="ECO:0000313" key="8">
    <source>
        <dbReference type="EMBL" id="OBX37930.1"/>
    </source>
</evidence>
<dbReference type="GO" id="GO:0008800">
    <property type="term" value="F:beta-lactamase activity"/>
    <property type="evidence" value="ECO:0007669"/>
    <property type="project" value="UniProtKB-UniRule"/>
</dbReference>
<keyword evidence="5 6" id="KW-0046">Antibiotic resistance</keyword>
<reference evidence="8 9" key="1">
    <citation type="submission" date="2016-06" db="EMBL/GenBank/DDBJ databases">
        <title>Genome sequence of halotolerant plant growth promoting strain of Halomonas elongata HEK1 isolated from salterns of Rann of Kutch, Gujarat, India.</title>
        <authorList>
            <person name="Gaba S."/>
            <person name="Singh R.N."/>
            <person name="Abrol S."/>
            <person name="Kaushik R."/>
            <person name="Saxena A.K."/>
        </authorList>
    </citation>
    <scope>NUCLEOTIDE SEQUENCE [LARGE SCALE GENOMIC DNA]</scope>
    <source>
        <strain evidence="8 9">HEK1</strain>
    </source>
</reference>
<dbReference type="PATRIC" id="fig|2746.7.peg.2369"/>
<dbReference type="Pfam" id="PF13354">
    <property type="entry name" value="Beta-lactamase2"/>
    <property type="match status" value="1"/>
</dbReference>
<dbReference type="Proteomes" id="UP000092504">
    <property type="component" value="Unassembled WGS sequence"/>
</dbReference>
<sequence>MVCGANGRYIGLISDDVVKASDGRTWCDRTWFDHARSPFTRNGGLHKESVVSISLTRRGLTALLGSLAVAGAMFTPMITLADTEGAGLEAELASLEQRLDARLGVAVTDTGSGRHWGHREDERFPMTSTFKVLACAALLDRVDAGQEELQRRVIYEQDDLVTYSPVTKEHVGEPGMTLDSLCEAAMGYSDNSAANMVLKAIGGPSAVTDFARSLGDDMTRLDRWETKLNEAIPGDPRDTTTPAAMAADLQALFLGDRLSEESRERLTDWFLGNRTGDARLRAGLPDDWRIGDRTGSGAHGSTNNVAVAWPADGEPVIISAYLTEFEGDMDQRNAAIAEVGKLVARALQQR</sequence>
<dbReference type="NCBIfam" id="NF033103">
    <property type="entry name" value="bla_class_A"/>
    <property type="match status" value="1"/>
</dbReference>
<dbReference type="InterPro" id="IPR045155">
    <property type="entry name" value="Beta-lactam_cat"/>
</dbReference>
<comment type="caution">
    <text evidence="8">The sequence shown here is derived from an EMBL/GenBank/DDBJ whole genome shotgun (WGS) entry which is preliminary data.</text>
</comment>
<dbReference type="PRINTS" id="PR00118">
    <property type="entry name" value="BLACTAMASEA"/>
</dbReference>
<evidence type="ECO:0000256" key="6">
    <source>
        <dbReference type="RuleBase" id="RU361140"/>
    </source>
</evidence>
<dbReference type="EMBL" id="MAJD01000001">
    <property type="protein sequence ID" value="OBX37930.1"/>
    <property type="molecule type" value="Genomic_DNA"/>
</dbReference>
<evidence type="ECO:0000256" key="3">
    <source>
        <dbReference type="ARBA" id="ARBA00012865"/>
    </source>
</evidence>
<dbReference type="GO" id="GO:0046677">
    <property type="term" value="P:response to antibiotic"/>
    <property type="evidence" value="ECO:0007669"/>
    <property type="project" value="UniProtKB-UniRule"/>
</dbReference>
<dbReference type="PANTHER" id="PTHR35333:SF3">
    <property type="entry name" value="BETA-LACTAMASE-TYPE TRANSPEPTIDASE FOLD CONTAINING PROTEIN"/>
    <property type="match status" value="1"/>
</dbReference>
<dbReference type="InterPro" id="IPR012338">
    <property type="entry name" value="Beta-lactam/transpept-like"/>
</dbReference>
<dbReference type="Gene3D" id="3.40.710.10">
    <property type="entry name" value="DD-peptidase/beta-lactamase superfamily"/>
    <property type="match status" value="1"/>
</dbReference>
<dbReference type="PANTHER" id="PTHR35333">
    <property type="entry name" value="BETA-LACTAMASE"/>
    <property type="match status" value="1"/>
</dbReference>
<feature type="domain" description="Beta-lactamase class A catalytic" evidence="7">
    <location>
        <begin position="104"/>
        <end position="321"/>
    </location>
</feature>
<evidence type="ECO:0000256" key="2">
    <source>
        <dbReference type="ARBA" id="ARBA00009009"/>
    </source>
</evidence>
<gene>
    <name evidence="8" type="primary">blaP</name>
    <name evidence="8" type="ORF">A8U91_02309</name>
</gene>
<comment type="similarity">
    <text evidence="2 6">Belongs to the class-A beta-lactamase family.</text>
</comment>
<dbReference type="PROSITE" id="PS00146">
    <property type="entry name" value="BETA_LACTAMASE_A"/>
    <property type="match status" value="1"/>
</dbReference>
<evidence type="ECO:0000256" key="4">
    <source>
        <dbReference type="ARBA" id="ARBA00022801"/>
    </source>
</evidence>
<dbReference type="AlphaFoldDB" id="A0A1B8P6S8"/>
<keyword evidence="4 6" id="KW-0378">Hydrolase</keyword>
<evidence type="ECO:0000256" key="1">
    <source>
        <dbReference type="ARBA" id="ARBA00001526"/>
    </source>
</evidence>
<evidence type="ECO:0000313" key="9">
    <source>
        <dbReference type="Proteomes" id="UP000092504"/>
    </source>
</evidence>
<comment type="catalytic activity">
    <reaction evidence="1 6">
        <text>a beta-lactam + H2O = a substituted beta-amino acid</text>
        <dbReference type="Rhea" id="RHEA:20401"/>
        <dbReference type="ChEBI" id="CHEBI:15377"/>
        <dbReference type="ChEBI" id="CHEBI:35627"/>
        <dbReference type="ChEBI" id="CHEBI:140347"/>
        <dbReference type="EC" id="3.5.2.6"/>
    </reaction>
</comment>
<name>A0A1B8P6S8_HALEL</name>
<evidence type="ECO:0000256" key="5">
    <source>
        <dbReference type="ARBA" id="ARBA00023251"/>
    </source>
</evidence>
<organism evidence="8 9">
    <name type="scientific">Halomonas elongata</name>
    <dbReference type="NCBI Taxonomy" id="2746"/>
    <lineage>
        <taxon>Bacteria</taxon>
        <taxon>Pseudomonadati</taxon>
        <taxon>Pseudomonadota</taxon>
        <taxon>Gammaproteobacteria</taxon>
        <taxon>Oceanospirillales</taxon>
        <taxon>Halomonadaceae</taxon>
        <taxon>Halomonas</taxon>
    </lineage>
</organism>
<dbReference type="GO" id="GO:0030655">
    <property type="term" value="P:beta-lactam antibiotic catabolic process"/>
    <property type="evidence" value="ECO:0007669"/>
    <property type="project" value="InterPro"/>
</dbReference>
<protein>
    <recommendedName>
        <fullName evidence="3 6">Beta-lactamase</fullName>
        <ecNumber evidence="3 6">3.5.2.6</ecNumber>
    </recommendedName>
</protein>
<dbReference type="InterPro" id="IPR000871">
    <property type="entry name" value="Beta-lactam_class-A"/>
</dbReference>
<dbReference type="InterPro" id="IPR023650">
    <property type="entry name" value="Beta-lactam_class-A_AS"/>
</dbReference>
<proteinExistence type="inferred from homology"/>